<proteinExistence type="inferred from homology"/>
<dbReference type="InterPro" id="IPR042534">
    <property type="entry name" value="SAP18_sf"/>
</dbReference>
<accession>A0A9P4IQQ3</accession>
<evidence type="ECO:0008006" key="5">
    <source>
        <dbReference type="Google" id="ProtNLM"/>
    </source>
</evidence>
<dbReference type="InterPro" id="IPR010516">
    <property type="entry name" value="SAP18"/>
</dbReference>
<dbReference type="PANTHER" id="PTHR13082:SF0">
    <property type="entry name" value="HISTONE DEACETYLASE COMPLEX SUBUNIT SAP18"/>
    <property type="match status" value="1"/>
</dbReference>
<keyword evidence="4" id="KW-1185">Reference proteome</keyword>
<dbReference type="GO" id="GO:0005634">
    <property type="term" value="C:nucleus"/>
    <property type="evidence" value="ECO:0007669"/>
    <property type="project" value="TreeGrafter"/>
</dbReference>
<dbReference type="AlphaFoldDB" id="A0A9P4IQQ3"/>
<comment type="similarity">
    <text evidence="1">Belongs to the SAP18 family.</text>
</comment>
<evidence type="ECO:0000256" key="2">
    <source>
        <dbReference type="SAM" id="MobiDB-lite"/>
    </source>
</evidence>
<dbReference type="OrthoDB" id="440566at2759"/>
<feature type="region of interest" description="Disordered" evidence="2">
    <location>
        <begin position="120"/>
        <end position="145"/>
    </location>
</feature>
<dbReference type="Pfam" id="PF06487">
    <property type="entry name" value="SAP18"/>
    <property type="match status" value="1"/>
</dbReference>
<feature type="region of interest" description="Disordered" evidence="2">
    <location>
        <begin position="172"/>
        <end position="265"/>
    </location>
</feature>
<evidence type="ECO:0000313" key="3">
    <source>
        <dbReference type="EMBL" id="KAF2148313.1"/>
    </source>
</evidence>
<protein>
    <recommendedName>
        <fullName evidence="5">Sin3-associated polypeptide Sap18</fullName>
    </recommendedName>
</protein>
<reference evidence="3" key="1">
    <citation type="journal article" date="2020" name="Stud. Mycol.">
        <title>101 Dothideomycetes genomes: a test case for predicting lifestyles and emergence of pathogens.</title>
        <authorList>
            <person name="Haridas S."/>
            <person name="Albert R."/>
            <person name="Binder M."/>
            <person name="Bloem J."/>
            <person name="Labutti K."/>
            <person name="Salamov A."/>
            <person name="Andreopoulos B."/>
            <person name="Baker S."/>
            <person name="Barry K."/>
            <person name="Bills G."/>
            <person name="Bluhm B."/>
            <person name="Cannon C."/>
            <person name="Castanera R."/>
            <person name="Culley D."/>
            <person name="Daum C."/>
            <person name="Ezra D."/>
            <person name="Gonzalez J."/>
            <person name="Henrissat B."/>
            <person name="Kuo A."/>
            <person name="Liang C."/>
            <person name="Lipzen A."/>
            <person name="Lutzoni F."/>
            <person name="Magnuson J."/>
            <person name="Mondo S."/>
            <person name="Nolan M."/>
            <person name="Ohm R."/>
            <person name="Pangilinan J."/>
            <person name="Park H.-J."/>
            <person name="Ramirez L."/>
            <person name="Alfaro M."/>
            <person name="Sun H."/>
            <person name="Tritt A."/>
            <person name="Yoshinaga Y."/>
            <person name="Zwiers L.-H."/>
            <person name="Turgeon B."/>
            <person name="Goodwin S."/>
            <person name="Spatafora J."/>
            <person name="Crous P."/>
            <person name="Grigoriev I."/>
        </authorList>
    </citation>
    <scope>NUCLEOTIDE SEQUENCE</scope>
    <source>
        <strain evidence="3">CBS 260.36</strain>
    </source>
</reference>
<name>A0A9P4IQQ3_9PEZI</name>
<dbReference type="Proteomes" id="UP000799439">
    <property type="component" value="Unassembled WGS sequence"/>
</dbReference>
<sequence length="265" mass="27875">MALQPAPDQRIDRSATTPFLLRIFYREHSFHSPSEFVTVPPTAELTDASLQLYTWSDTTLSELTSLITTSIPDILPSPSVGTRIGYRLVFPDTRSVTGPGGAEGQGRWLSKQLGSVVVGEDVDDDGNDTGQGSRVNGNGHGGARTLLGEPYKTLADARFVIGDYISCAIIPPRDDGTVAPLPAAERSGGPGGRDRGPRRGGFGSENGYGRGGGGGYGSRSGRGGGYPPERGFGNPSSVPSGDWRRGERLPDGPAYGGGRGRGRYH</sequence>
<dbReference type="PANTHER" id="PTHR13082">
    <property type="entry name" value="SAP18"/>
    <property type="match status" value="1"/>
</dbReference>
<comment type="caution">
    <text evidence="3">The sequence shown here is derived from an EMBL/GenBank/DDBJ whole genome shotgun (WGS) entry which is preliminary data.</text>
</comment>
<organism evidence="3 4">
    <name type="scientific">Myriangium duriaei CBS 260.36</name>
    <dbReference type="NCBI Taxonomy" id="1168546"/>
    <lineage>
        <taxon>Eukaryota</taxon>
        <taxon>Fungi</taxon>
        <taxon>Dikarya</taxon>
        <taxon>Ascomycota</taxon>
        <taxon>Pezizomycotina</taxon>
        <taxon>Dothideomycetes</taxon>
        <taxon>Dothideomycetidae</taxon>
        <taxon>Myriangiales</taxon>
        <taxon>Myriangiaceae</taxon>
        <taxon>Myriangium</taxon>
    </lineage>
</organism>
<feature type="compositionally biased region" description="Gly residues" evidence="2">
    <location>
        <begin position="199"/>
        <end position="226"/>
    </location>
</feature>
<dbReference type="Gene3D" id="3.10.20.550">
    <property type="entry name" value="ASAP complex, SAP18 subunit"/>
    <property type="match status" value="1"/>
</dbReference>
<evidence type="ECO:0000256" key="1">
    <source>
        <dbReference type="ARBA" id="ARBA00009143"/>
    </source>
</evidence>
<gene>
    <name evidence="3" type="ORF">K461DRAFT_297742</name>
</gene>
<evidence type="ECO:0000313" key="4">
    <source>
        <dbReference type="Proteomes" id="UP000799439"/>
    </source>
</evidence>
<dbReference type="EMBL" id="ML996093">
    <property type="protein sequence ID" value="KAF2148313.1"/>
    <property type="molecule type" value="Genomic_DNA"/>
</dbReference>